<dbReference type="EMBL" id="CAJQZP010000585">
    <property type="protein sequence ID" value="CAG4970189.1"/>
    <property type="molecule type" value="Genomic_DNA"/>
</dbReference>
<dbReference type="OrthoDB" id="7418725at2759"/>
<gene>
    <name evidence="2" type="ORF">PAPOLLO_LOCUS8245</name>
</gene>
<dbReference type="AlphaFoldDB" id="A0A8S3WPE5"/>
<feature type="region of interest" description="Disordered" evidence="1">
    <location>
        <begin position="186"/>
        <end position="253"/>
    </location>
</feature>
<reference evidence="2" key="1">
    <citation type="submission" date="2021-04" db="EMBL/GenBank/DDBJ databases">
        <authorList>
            <person name="Tunstrom K."/>
        </authorList>
    </citation>
    <scope>NUCLEOTIDE SEQUENCE</scope>
</reference>
<name>A0A8S3WPE5_PARAO</name>
<evidence type="ECO:0000313" key="3">
    <source>
        <dbReference type="Proteomes" id="UP000691718"/>
    </source>
</evidence>
<protein>
    <submittedName>
        <fullName evidence="2">(apollo) hypothetical protein</fullName>
    </submittedName>
</protein>
<feature type="compositionally biased region" description="Polar residues" evidence="1">
    <location>
        <begin position="241"/>
        <end position="253"/>
    </location>
</feature>
<comment type="caution">
    <text evidence="2">The sequence shown here is derived from an EMBL/GenBank/DDBJ whole genome shotgun (WGS) entry which is preliminary data.</text>
</comment>
<sequence length="253" mass="29452">MLLATIKEEIEKQNDKQTQTITETISKTIEEQLLAIKKENEAMKSEILLLRSKVKYLELETRKNNVLLHGVEETENNNLELMNTVIELFNVPCTTEQAEEEKHDWDKWELSSIYRVGKKTEGKIRPIKISCTLTWRRNEILKKKKKFLEGVHVTEDLSKEELEERKTLIPKMKEARASGKYATIRNGKLIIRDKMEPEKRKRAQSTPPSTPPDNFSKARGEPKLYQPAKMSRINPAERMRSQSNSNTEETSKN</sequence>
<accession>A0A8S3WPE5</accession>
<evidence type="ECO:0000256" key="1">
    <source>
        <dbReference type="SAM" id="MobiDB-lite"/>
    </source>
</evidence>
<proteinExistence type="predicted"/>
<keyword evidence="3" id="KW-1185">Reference proteome</keyword>
<feature type="compositionally biased region" description="Basic and acidic residues" evidence="1">
    <location>
        <begin position="190"/>
        <end position="199"/>
    </location>
</feature>
<organism evidence="2 3">
    <name type="scientific">Parnassius apollo</name>
    <name type="common">Apollo butterfly</name>
    <name type="synonym">Papilio apollo</name>
    <dbReference type="NCBI Taxonomy" id="110799"/>
    <lineage>
        <taxon>Eukaryota</taxon>
        <taxon>Metazoa</taxon>
        <taxon>Ecdysozoa</taxon>
        <taxon>Arthropoda</taxon>
        <taxon>Hexapoda</taxon>
        <taxon>Insecta</taxon>
        <taxon>Pterygota</taxon>
        <taxon>Neoptera</taxon>
        <taxon>Endopterygota</taxon>
        <taxon>Lepidoptera</taxon>
        <taxon>Glossata</taxon>
        <taxon>Ditrysia</taxon>
        <taxon>Papilionoidea</taxon>
        <taxon>Papilionidae</taxon>
        <taxon>Parnassiinae</taxon>
        <taxon>Parnassini</taxon>
        <taxon>Parnassius</taxon>
        <taxon>Parnassius</taxon>
    </lineage>
</organism>
<dbReference type="Proteomes" id="UP000691718">
    <property type="component" value="Unassembled WGS sequence"/>
</dbReference>
<evidence type="ECO:0000313" key="2">
    <source>
        <dbReference type="EMBL" id="CAG4970189.1"/>
    </source>
</evidence>